<sequence length="499" mass="54795">MARTTPMQAIAHLLEQDNSLRDPIPTRQRVSLAAPPHVLLRQLDNEKKPLWPPLELLARDPQFPHNYPPNIPAFTNHPERLCLALTARQNKPLEWLGDAVVEAVLFCRLYDSDSKACAPVNNDCVTPLVNTTFLGHLGLLYGIQLHDVVPRGPDRRAVPSVARVCNSFEAVVGASMLEFGFADTEQWLGGLLDPWVQLFAPTSAEIFLNSDARTKYITVMRRLGASPLAQLRPVDLSVDSFLENPLSNLLAVNISRQLGASGPAWVDVDVSGIVFPPGYPPSPPRLADVAPAALSAAMTDATYHTHFGSVPNTGYGALGLRLCKLAVTALIVTRFDSASPEEKVILRAECLDEGVIARLGLVLNLHRHLRVVRSQEDETHYITALESKQAFEALVGAVYVAIGWTELFVWLEKLFMPWIQAANDGGLRSSAGAEGWRREREAKNAIKVKTLAKPRPEAAINAKKTIKLKTASRIYATDTPPMAPTHLIPHLQHRGVCMP</sequence>
<proteinExistence type="predicted"/>
<organism evidence="2 3">
    <name type="scientific">Mycena metata</name>
    <dbReference type="NCBI Taxonomy" id="1033252"/>
    <lineage>
        <taxon>Eukaryota</taxon>
        <taxon>Fungi</taxon>
        <taxon>Dikarya</taxon>
        <taxon>Basidiomycota</taxon>
        <taxon>Agaricomycotina</taxon>
        <taxon>Agaricomycetes</taxon>
        <taxon>Agaricomycetidae</taxon>
        <taxon>Agaricales</taxon>
        <taxon>Marasmiineae</taxon>
        <taxon>Mycenaceae</taxon>
        <taxon>Mycena</taxon>
    </lineage>
</organism>
<evidence type="ECO:0000313" key="2">
    <source>
        <dbReference type="EMBL" id="KAJ7766817.1"/>
    </source>
</evidence>
<dbReference type="SUPFAM" id="SSF69065">
    <property type="entry name" value="RNase III domain-like"/>
    <property type="match status" value="2"/>
</dbReference>
<gene>
    <name evidence="2" type="ORF">B0H16DRAFT_373812</name>
</gene>
<evidence type="ECO:0000259" key="1">
    <source>
        <dbReference type="PROSITE" id="PS50142"/>
    </source>
</evidence>
<evidence type="ECO:0000313" key="3">
    <source>
        <dbReference type="Proteomes" id="UP001215598"/>
    </source>
</evidence>
<dbReference type="Gene3D" id="1.10.1520.10">
    <property type="entry name" value="Ribonuclease III domain"/>
    <property type="match status" value="2"/>
</dbReference>
<protein>
    <recommendedName>
        <fullName evidence="1">RNase III domain-containing protein</fullName>
    </recommendedName>
</protein>
<feature type="domain" description="RNase III" evidence="1">
    <location>
        <begin position="90"/>
        <end position="180"/>
    </location>
</feature>
<dbReference type="EMBL" id="JARKIB010000023">
    <property type="protein sequence ID" value="KAJ7766817.1"/>
    <property type="molecule type" value="Genomic_DNA"/>
</dbReference>
<dbReference type="PROSITE" id="PS50142">
    <property type="entry name" value="RNASE_3_2"/>
    <property type="match status" value="2"/>
</dbReference>
<dbReference type="Proteomes" id="UP001215598">
    <property type="component" value="Unassembled WGS sequence"/>
</dbReference>
<dbReference type="InterPro" id="IPR036389">
    <property type="entry name" value="RNase_III_sf"/>
</dbReference>
<comment type="caution">
    <text evidence="2">The sequence shown here is derived from an EMBL/GenBank/DDBJ whole genome shotgun (WGS) entry which is preliminary data.</text>
</comment>
<keyword evidence="3" id="KW-1185">Reference proteome</keyword>
<dbReference type="GO" id="GO:0006396">
    <property type="term" value="P:RNA processing"/>
    <property type="evidence" value="ECO:0007669"/>
    <property type="project" value="InterPro"/>
</dbReference>
<accession>A0AAD7NMU4</accession>
<dbReference type="InterPro" id="IPR000999">
    <property type="entry name" value="RNase_III_dom"/>
</dbReference>
<reference evidence="2" key="1">
    <citation type="submission" date="2023-03" db="EMBL/GenBank/DDBJ databases">
        <title>Massive genome expansion in bonnet fungi (Mycena s.s.) driven by repeated elements and novel gene families across ecological guilds.</title>
        <authorList>
            <consortium name="Lawrence Berkeley National Laboratory"/>
            <person name="Harder C.B."/>
            <person name="Miyauchi S."/>
            <person name="Viragh M."/>
            <person name="Kuo A."/>
            <person name="Thoen E."/>
            <person name="Andreopoulos B."/>
            <person name="Lu D."/>
            <person name="Skrede I."/>
            <person name="Drula E."/>
            <person name="Henrissat B."/>
            <person name="Morin E."/>
            <person name="Kohler A."/>
            <person name="Barry K."/>
            <person name="LaButti K."/>
            <person name="Morin E."/>
            <person name="Salamov A."/>
            <person name="Lipzen A."/>
            <person name="Mereny Z."/>
            <person name="Hegedus B."/>
            <person name="Baldrian P."/>
            <person name="Stursova M."/>
            <person name="Weitz H."/>
            <person name="Taylor A."/>
            <person name="Grigoriev I.V."/>
            <person name="Nagy L.G."/>
            <person name="Martin F."/>
            <person name="Kauserud H."/>
        </authorList>
    </citation>
    <scope>NUCLEOTIDE SEQUENCE</scope>
    <source>
        <strain evidence="2">CBHHK182m</strain>
    </source>
</reference>
<name>A0AAD7NMU4_9AGAR</name>
<dbReference type="AlphaFoldDB" id="A0AAD7NMU4"/>
<feature type="domain" description="RNase III" evidence="1">
    <location>
        <begin position="294"/>
        <end position="403"/>
    </location>
</feature>
<dbReference type="GO" id="GO:0004525">
    <property type="term" value="F:ribonuclease III activity"/>
    <property type="evidence" value="ECO:0007669"/>
    <property type="project" value="InterPro"/>
</dbReference>